<dbReference type="SUPFAM" id="SSF141571">
    <property type="entry name" value="Pentapeptide repeat-like"/>
    <property type="match status" value="1"/>
</dbReference>
<proteinExistence type="predicted"/>
<dbReference type="AlphaFoldDB" id="A0A6S6QQ38"/>
<dbReference type="Gene3D" id="2.160.20.80">
    <property type="entry name" value="E3 ubiquitin-protein ligase SopA"/>
    <property type="match status" value="1"/>
</dbReference>
<reference evidence="1 2" key="1">
    <citation type="journal article" date="2016" name="Int. J. Syst. Evol. Microbiol.">
        <title>Descriptions of Anaerotaenia torta gen. nov., sp. nov. and Anaerocolumna cellulosilytica gen. nov., sp. nov. isolated from a methanogenic reactor of cattle waste.</title>
        <authorList>
            <person name="Uek A."/>
            <person name="Ohtaki Y."/>
            <person name="Kaku N."/>
            <person name="Ueki K."/>
        </authorList>
    </citation>
    <scope>NUCLEOTIDE SEQUENCE [LARGE SCALE GENOMIC DNA]</scope>
    <source>
        <strain evidence="1 2">SN021</strain>
    </source>
</reference>
<dbReference type="Proteomes" id="UP000515561">
    <property type="component" value="Chromosome"/>
</dbReference>
<dbReference type="KEGG" id="acel:acsn021_02630"/>
<gene>
    <name evidence="1" type="ORF">acsn021_02630</name>
</gene>
<accession>A0A6S6QQ38</accession>
<name>A0A6S6QQ38_9FIRM</name>
<evidence type="ECO:0000313" key="2">
    <source>
        <dbReference type="Proteomes" id="UP000515561"/>
    </source>
</evidence>
<dbReference type="RefSeq" id="WP_184093777.1">
    <property type="nucleotide sequence ID" value="NZ_AP023367.1"/>
</dbReference>
<protein>
    <submittedName>
        <fullName evidence="1">Uncharacterized protein</fullName>
    </submittedName>
</protein>
<dbReference type="InterPro" id="IPR001646">
    <property type="entry name" value="5peptide_repeat"/>
</dbReference>
<dbReference type="Pfam" id="PF00805">
    <property type="entry name" value="Pentapeptide"/>
    <property type="match status" value="1"/>
</dbReference>
<keyword evidence="2" id="KW-1185">Reference proteome</keyword>
<organism evidence="1 2">
    <name type="scientific">Anaerocolumna cellulosilytica</name>
    <dbReference type="NCBI Taxonomy" id="433286"/>
    <lineage>
        <taxon>Bacteria</taxon>
        <taxon>Bacillati</taxon>
        <taxon>Bacillota</taxon>
        <taxon>Clostridia</taxon>
        <taxon>Lachnospirales</taxon>
        <taxon>Lachnospiraceae</taxon>
        <taxon>Anaerocolumna</taxon>
    </lineage>
</organism>
<sequence>MKHELEKFYINEVETRLSNIRKEIEQELDEKSAEWKEQFLLEFKVLCKRIDQYCVEKSYEPFYLIFHLLRTRILEHNYQYEVKIYNEDWYLEDGIYVGDFNVAFIYHQFEKLWKQLMCERLRYVRKISEADIQFIILETVGEFHQYILRFLRENIIEAISTEEYKSLTKGNRFVIKTGEYLEIGDFIFVEENNKDYVKLVQWLDEHKEGDVYTFEDFSGIVIKDKQYTNMDLRYVNFSGARFENVTFHNCKLEGARFDLCDLATVGFD</sequence>
<evidence type="ECO:0000313" key="1">
    <source>
        <dbReference type="EMBL" id="BCJ92694.1"/>
    </source>
</evidence>
<dbReference type="EMBL" id="AP023367">
    <property type="protein sequence ID" value="BCJ92694.1"/>
    <property type="molecule type" value="Genomic_DNA"/>
</dbReference>